<comment type="caution">
    <text evidence="8">The sequence shown here is derived from an EMBL/GenBank/DDBJ whole genome shotgun (WGS) entry which is preliminary data.</text>
</comment>
<evidence type="ECO:0000256" key="4">
    <source>
        <dbReference type="ARBA" id="ARBA00022833"/>
    </source>
</evidence>
<dbReference type="Proteomes" id="UP001303046">
    <property type="component" value="Unassembled WGS sequence"/>
</dbReference>
<evidence type="ECO:0000256" key="1">
    <source>
        <dbReference type="ARBA" id="ARBA00022723"/>
    </source>
</evidence>
<reference evidence="8 9" key="1">
    <citation type="submission" date="2023-08" db="EMBL/GenBank/DDBJ databases">
        <title>A Necator americanus chromosomal reference genome.</title>
        <authorList>
            <person name="Ilik V."/>
            <person name="Petrzelkova K.J."/>
            <person name="Pardy F."/>
            <person name="Fuh T."/>
            <person name="Niatou-Singa F.S."/>
            <person name="Gouil Q."/>
            <person name="Baker L."/>
            <person name="Ritchie M.E."/>
            <person name="Jex A.R."/>
            <person name="Gazzola D."/>
            <person name="Li H."/>
            <person name="Toshio Fujiwara R."/>
            <person name="Zhan B."/>
            <person name="Aroian R.V."/>
            <person name="Pafco B."/>
            <person name="Schwarz E.M."/>
        </authorList>
    </citation>
    <scope>NUCLEOTIDE SEQUENCE [LARGE SCALE GENOMIC DNA]</scope>
    <source>
        <strain evidence="8 9">Aroian</strain>
        <tissue evidence="8">Whole animal</tissue>
    </source>
</reference>
<evidence type="ECO:0000259" key="7">
    <source>
        <dbReference type="PROSITE" id="PS50103"/>
    </source>
</evidence>
<proteinExistence type="predicted"/>
<feature type="compositionally biased region" description="Low complexity" evidence="6">
    <location>
        <begin position="430"/>
        <end position="453"/>
    </location>
</feature>
<evidence type="ECO:0000313" key="9">
    <source>
        <dbReference type="Proteomes" id="UP001303046"/>
    </source>
</evidence>
<sequence length="489" mass="53128">MAFPFEKAIVSSLEFITRTSNDGDTSRGGLPRLYSLLLTMFYYQDGTVPQLSRNRSLSSVRPVSSLSSASMDSGVFAIHPPPSSVPPPPPSLSSSTSRPPSPGLQISHLLHQTANLLAVNAQLRKEIEQVRSGVNNTNLTSFAASTTSNSATSSHAPPLASVQPHQPQFPPFVSISGNSLPGDYEMPYSHDNSHHYNNNQQMRHGGRSATGKKAANPDSYKTVMCQAWLESKMCAFGENCRFAHGEAELRPVRSVPCQINKYKTKLCDKYTTTGLCPYGDRCLFIHPDHGTNAYIRPDKLVEVSRRHALADMQFLASMDAARAVTPPNVTQLPGQPHPALAHMIPPPVFPIRNTTTTPCSRNTTNINNGAANVAAAQAARTQLRPHPSWPLEPSTFFREKTDEFRTPSPIETMTGGAKGSWDELSTPARSSPGYVSGGSTPSGSSPFSTVSSSSLHLNITDDDRDFDLFNLTVGFDHIAQDLAKTLELW</sequence>
<gene>
    <name evidence="8" type="primary">Necator_chrII.g7692</name>
    <name evidence="8" type="ORF">RB195_019898</name>
</gene>
<keyword evidence="3 5" id="KW-0863">Zinc-finger</keyword>
<keyword evidence="1 5" id="KW-0479">Metal-binding</keyword>
<feature type="region of interest" description="Disordered" evidence="6">
    <location>
        <begin position="406"/>
        <end position="453"/>
    </location>
</feature>
<feature type="region of interest" description="Disordered" evidence="6">
    <location>
        <begin position="145"/>
        <end position="176"/>
    </location>
</feature>
<dbReference type="SUPFAM" id="SSF90229">
    <property type="entry name" value="CCCH zinc finger"/>
    <property type="match status" value="2"/>
</dbReference>
<feature type="zinc finger region" description="C3H1-type" evidence="5">
    <location>
        <begin position="219"/>
        <end position="247"/>
    </location>
</feature>
<dbReference type="SMART" id="SM00356">
    <property type="entry name" value="ZnF_C3H1"/>
    <property type="match status" value="2"/>
</dbReference>
<protein>
    <recommendedName>
        <fullName evidence="7">C3H1-type domain-containing protein</fullName>
    </recommendedName>
</protein>
<organism evidence="8 9">
    <name type="scientific">Necator americanus</name>
    <name type="common">Human hookworm</name>
    <dbReference type="NCBI Taxonomy" id="51031"/>
    <lineage>
        <taxon>Eukaryota</taxon>
        <taxon>Metazoa</taxon>
        <taxon>Ecdysozoa</taxon>
        <taxon>Nematoda</taxon>
        <taxon>Chromadorea</taxon>
        <taxon>Rhabditida</taxon>
        <taxon>Rhabditina</taxon>
        <taxon>Rhabditomorpha</taxon>
        <taxon>Strongyloidea</taxon>
        <taxon>Ancylostomatidae</taxon>
        <taxon>Bunostominae</taxon>
        <taxon>Necator</taxon>
    </lineage>
</organism>
<dbReference type="Gene3D" id="4.10.1000.10">
    <property type="entry name" value="Zinc finger, CCCH-type"/>
    <property type="match status" value="2"/>
</dbReference>
<feature type="region of interest" description="Disordered" evidence="6">
    <location>
        <begin position="192"/>
        <end position="216"/>
    </location>
</feature>
<evidence type="ECO:0000256" key="5">
    <source>
        <dbReference type="PROSITE-ProRule" id="PRU00723"/>
    </source>
</evidence>
<dbReference type="Pfam" id="PF00642">
    <property type="entry name" value="zf-CCCH"/>
    <property type="match status" value="2"/>
</dbReference>
<feature type="zinc finger region" description="C3H1-type" evidence="5">
    <location>
        <begin position="261"/>
        <end position="289"/>
    </location>
</feature>
<dbReference type="InterPro" id="IPR045877">
    <property type="entry name" value="ZFP36-like"/>
</dbReference>
<dbReference type="PANTHER" id="PTHR12547:SF71">
    <property type="entry name" value="CCCH-TYPE ZINC FINGER PROTEIN MOE-3-RELATED"/>
    <property type="match status" value="1"/>
</dbReference>
<feature type="domain" description="C3H1-type" evidence="7">
    <location>
        <begin position="261"/>
        <end position="289"/>
    </location>
</feature>
<evidence type="ECO:0000256" key="3">
    <source>
        <dbReference type="ARBA" id="ARBA00022771"/>
    </source>
</evidence>
<dbReference type="InterPro" id="IPR000571">
    <property type="entry name" value="Znf_CCCH"/>
</dbReference>
<evidence type="ECO:0000313" key="8">
    <source>
        <dbReference type="EMBL" id="KAK6737469.1"/>
    </source>
</evidence>
<dbReference type="PANTHER" id="PTHR12547">
    <property type="entry name" value="CCCH ZINC FINGER/TIS11-RELATED"/>
    <property type="match status" value="1"/>
</dbReference>
<accession>A0ABR1CG91</accession>
<keyword evidence="2" id="KW-0677">Repeat</keyword>
<keyword evidence="9" id="KW-1185">Reference proteome</keyword>
<feature type="compositionally biased region" description="Low complexity" evidence="6">
    <location>
        <begin position="145"/>
        <end position="156"/>
    </location>
</feature>
<evidence type="ECO:0000256" key="2">
    <source>
        <dbReference type="ARBA" id="ARBA00022737"/>
    </source>
</evidence>
<dbReference type="InterPro" id="IPR036855">
    <property type="entry name" value="Znf_CCCH_sf"/>
</dbReference>
<dbReference type="EMBL" id="JAVFWL010000002">
    <property type="protein sequence ID" value="KAK6737469.1"/>
    <property type="molecule type" value="Genomic_DNA"/>
</dbReference>
<dbReference type="PROSITE" id="PS50103">
    <property type="entry name" value="ZF_C3H1"/>
    <property type="match status" value="2"/>
</dbReference>
<feature type="compositionally biased region" description="Pro residues" evidence="6">
    <location>
        <begin position="79"/>
        <end position="91"/>
    </location>
</feature>
<feature type="region of interest" description="Disordered" evidence="6">
    <location>
        <begin position="76"/>
        <end position="105"/>
    </location>
</feature>
<feature type="domain" description="C3H1-type" evidence="7">
    <location>
        <begin position="219"/>
        <end position="247"/>
    </location>
</feature>
<evidence type="ECO:0000256" key="6">
    <source>
        <dbReference type="SAM" id="MobiDB-lite"/>
    </source>
</evidence>
<keyword evidence="4 5" id="KW-0862">Zinc</keyword>
<name>A0ABR1CG91_NECAM</name>